<sequence length="513" mass="54368">MATRRDELSAHTFARKRTLAAFLQPESRVSDEEAPRPVRAMMPSIVVGVVLVAGSIAWGAIAPSAPEGWDKAGEHIIVDSDSTTRYVVLTDRTKSGKKVKQLHPVLNFASAKLVLDKGKGEVIEVSGKDIDESPLARGATIGIPYAPDRLPSTEDAETPKEWAVCEKPGSNGQGEPQQGVFVLGGRDKKALQDKNRLGDGEALFVQDSETGDQYVVDGTGTKMMLHGPNQSSAKYRAERDLLTRLALRNPDRPQQVSTQWLKTLKSGDELTFPDLDATAGTPVSFGGASELPQEARQVGKVLKSDNAANPYYFVVMKKKVQRTSPLVAKLAMGGAGLGQRKPVSVNELQATRAGADSTVATGGKGWPQDVLDPVNRAAEGIGSTPRTVSCSVYTGKMSGGTPKLAAWAGPDYPANIVDGAASAYVSSGSGLLYREFSGRGGGGGRFLLTDSGLRYALQNSGKGDESGGDKEKDAQFRLGYEKAKIARVPQSWSALLPKGPSLDSTSASQEQGL</sequence>
<dbReference type="GO" id="GO:0005886">
    <property type="term" value="C:plasma membrane"/>
    <property type="evidence" value="ECO:0007669"/>
    <property type="project" value="UniProtKB-SubCell"/>
</dbReference>
<dbReference type="GO" id="GO:0016787">
    <property type="term" value="F:hydrolase activity"/>
    <property type="evidence" value="ECO:0007669"/>
    <property type="project" value="UniProtKB-KW"/>
</dbReference>
<keyword evidence="7" id="KW-0067">ATP-binding</keyword>
<evidence type="ECO:0000256" key="1">
    <source>
        <dbReference type="ARBA" id="ARBA00004162"/>
    </source>
</evidence>
<dbReference type="Gene3D" id="3.30.2390.20">
    <property type="entry name" value="Type VII secretion system EccB, repeat 1 domain"/>
    <property type="match status" value="1"/>
</dbReference>
<dbReference type="PANTHER" id="PTHR40765">
    <property type="entry name" value="ESX-2 SECRETION SYSTEM ATPASE ECCB2"/>
    <property type="match status" value="1"/>
</dbReference>
<evidence type="ECO:0008006" key="14">
    <source>
        <dbReference type="Google" id="ProtNLM"/>
    </source>
</evidence>
<keyword evidence="8 11" id="KW-1133">Transmembrane helix</keyword>
<feature type="transmembrane region" description="Helical" evidence="11">
    <location>
        <begin position="40"/>
        <end position="61"/>
    </location>
</feature>
<dbReference type="NCBIfam" id="TIGR03919">
    <property type="entry name" value="T7SS_EccB"/>
    <property type="match status" value="1"/>
</dbReference>
<evidence type="ECO:0000256" key="10">
    <source>
        <dbReference type="SAM" id="MobiDB-lite"/>
    </source>
</evidence>
<dbReference type="InterPro" id="IPR042485">
    <property type="entry name" value="T7SS_EccB_R3"/>
</dbReference>
<dbReference type="RefSeq" id="WP_070018067.1">
    <property type="nucleotide sequence ID" value="NZ_LJGW01000322.1"/>
</dbReference>
<evidence type="ECO:0000256" key="4">
    <source>
        <dbReference type="ARBA" id="ARBA00022692"/>
    </source>
</evidence>
<gene>
    <name evidence="12" type="ORF">AN218_18920</name>
</gene>
<evidence type="ECO:0000256" key="2">
    <source>
        <dbReference type="ARBA" id="ARBA00008149"/>
    </source>
</evidence>
<feature type="region of interest" description="Disordered" evidence="10">
    <location>
        <begin position="494"/>
        <end position="513"/>
    </location>
</feature>
<protein>
    <recommendedName>
        <fullName evidence="14">Type VII secretion protein EccB</fullName>
    </recommendedName>
</protein>
<keyword evidence="13" id="KW-1185">Reference proteome</keyword>
<comment type="subcellular location">
    <subcellularLocation>
        <location evidence="1">Cell membrane</location>
        <topology evidence="1">Single-pass membrane protein</topology>
    </subcellularLocation>
</comment>
<dbReference type="PATRIC" id="fig|518642.10.peg.4515"/>
<name>A0A1E7L1R8_9ACTN</name>
<dbReference type="Gene3D" id="2.40.50.910">
    <property type="entry name" value="Type VII secretion system EccB, repeat 3 domain"/>
    <property type="match status" value="1"/>
</dbReference>
<evidence type="ECO:0000256" key="5">
    <source>
        <dbReference type="ARBA" id="ARBA00022741"/>
    </source>
</evidence>
<evidence type="ECO:0000256" key="11">
    <source>
        <dbReference type="SAM" id="Phobius"/>
    </source>
</evidence>
<dbReference type="InterPro" id="IPR007795">
    <property type="entry name" value="T7SS_EccB"/>
</dbReference>
<evidence type="ECO:0000313" key="12">
    <source>
        <dbReference type="EMBL" id="OEV10135.1"/>
    </source>
</evidence>
<evidence type="ECO:0000256" key="7">
    <source>
        <dbReference type="ARBA" id="ARBA00022840"/>
    </source>
</evidence>
<evidence type="ECO:0000256" key="6">
    <source>
        <dbReference type="ARBA" id="ARBA00022801"/>
    </source>
</evidence>
<comment type="caution">
    <text evidence="12">The sequence shown here is derived from an EMBL/GenBank/DDBJ whole genome shotgun (WGS) entry which is preliminary data.</text>
</comment>
<feature type="compositionally biased region" description="Polar residues" evidence="10">
    <location>
        <begin position="502"/>
        <end position="513"/>
    </location>
</feature>
<accession>A0A1E7L1R8</accession>
<reference evidence="12 13" key="1">
    <citation type="journal article" date="2016" name="Front. Microbiol.">
        <title>Comparative Genomics Analysis of Streptomyces Species Reveals Their Adaptation to the Marine Environment and Their Diversity at the Genomic Level.</title>
        <authorList>
            <person name="Tian X."/>
            <person name="Zhang Z."/>
            <person name="Yang T."/>
            <person name="Chen M."/>
            <person name="Li J."/>
            <person name="Chen F."/>
            <person name="Yang J."/>
            <person name="Li W."/>
            <person name="Zhang B."/>
            <person name="Zhang Z."/>
            <person name="Wu J."/>
            <person name="Zhang C."/>
            <person name="Long L."/>
            <person name="Xiao J."/>
        </authorList>
    </citation>
    <scope>NUCLEOTIDE SEQUENCE [LARGE SCALE GENOMIC DNA]</scope>
    <source>
        <strain evidence="12 13">SCSIO 10429</strain>
    </source>
</reference>
<keyword evidence="4 11" id="KW-0812">Transmembrane</keyword>
<evidence type="ECO:0000256" key="3">
    <source>
        <dbReference type="ARBA" id="ARBA00022475"/>
    </source>
</evidence>
<organism evidence="12 13">
    <name type="scientific">Streptomyces nanshensis</name>
    <dbReference type="NCBI Taxonomy" id="518642"/>
    <lineage>
        <taxon>Bacteria</taxon>
        <taxon>Bacillati</taxon>
        <taxon>Actinomycetota</taxon>
        <taxon>Actinomycetes</taxon>
        <taxon>Kitasatosporales</taxon>
        <taxon>Streptomycetaceae</taxon>
        <taxon>Streptomyces</taxon>
    </lineage>
</organism>
<dbReference type="Proteomes" id="UP000176005">
    <property type="component" value="Unassembled WGS sequence"/>
</dbReference>
<keyword evidence="5" id="KW-0547">Nucleotide-binding</keyword>
<evidence type="ECO:0000313" key="13">
    <source>
        <dbReference type="Proteomes" id="UP000176005"/>
    </source>
</evidence>
<keyword evidence="9 11" id="KW-0472">Membrane</keyword>
<dbReference type="EMBL" id="LJGW01000322">
    <property type="protein sequence ID" value="OEV10135.1"/>
    <property type="molecule type" value="Genomic_DNA"/>
</dbReference>
<proteinExistence type="inferred from homology"/>
<dbReference type="GO" id="GO:0005576">
    <property type="term" value="C:extracellular region"/>
    <property type="evidence" value="ECO:0007669"/>
    <property type="project" value="TreeGrafter"/>
</dbReference>
<evidence type="ECO:0000256" key="8">
    <source>
        <dbReference type="ARBA" id="ARBA00022989"/>
    </source>
</evidence>
<comment type="similarity">
    <text evidence="2">Belongs to the EccB family.</text>
</comment>
<dbReference type="Pfam" id="PF05108">
    <property type="entry name" value="T7SS_ESX1_EccB"/>
    <property type="match status" value="1"/>
</dbReference>
<dbReference type="GO" id="GO:0005524">
    <property type="term" value="F:ATP binding"/>
    <property type="evidence" value="ECO:0007669"/>
    <property type="project" value="UniProtKB-KW"/>
</dbReference>
<dbReference type="InterPro" id="IPR044857">
    <property type="entry name" value="T7SS_EccB_R1"/>
</dbReference>
<dbReference type="AlphaFoldDB" id="A0A1E7L1R8"/>
<evidence type="ECO:0000256" key="9">
    <source>
        <dbReference type="ARBA" id="ARBA00023136"/>
    </source>
</evidence>
<keyword evidence="3" id="KW-1003">Cell membrane</keyword>
<dbReference type="PANTHER" id="PTHR40765:SF2">
    <property type="entry name" value="ESX-2 SECRETION SYSTEM ATPASE ECCB2"/>
    <property type="match status" value="1"/>
</dbReference>
<keyword evidence="6" id="KW-0378">Hydrolase</keyword>